<dbReference type="HOGENOM" id="CLU_2233686_0_0_11"/>
<dbReference type="KEGG" id="nbr:O3I_001965"/>
<dbReference type="Proteomes" id="UP000006304">
    <property type="component" value="Chromosome"/>
</dbReference>
<name>K0ERP3_NOCB7</name>
<reference evidence="1 2" key="1">
    <citation type="journal article" date="2012" name="J. Bacteriol.">
        <title>Complete genome sequence of Nocardia brasiliensis HUJEG-1.</title>
        <authorList>
            <person name="Vera-Cabrera L."/>
            <person name="Ortiz-Lopez R."/>
            <person name="Elizondo-Gonzalez R."/>
            <person name="Perez-Maya A.A."/>
            <person name="Ocampo-Candiani J."/>
        </authorList>
    </citation>
    <scope>NUCLEOTIDE SEQUENCE [LARGE SCALE GENOMIC DNA]</scope>
    <source>
        <strain evidence="2">ATCC 700358</strain>
    </source>
</reference>
<dbReference type="RefSeq" id="WP_014981218.1">
    <property type="nucleotide sequence ID" value="NC_018681.1"/>
</dbReference>
<keyword evidence="2" id="KW-1185">Reference proteome</keyword>
<keyword evidence="1" id="KW-0804">Transcription</keyword>
<gene>
    <name evidence="1" type="ORF">O3I_001965</name>
</gene>
<evidence type="ECO:0000313" key="2">
    <source>
        <dbReference type="Proteomes" id="UP000006304"/>
    </source>
</evidence>
<organism evidence="1 2">
    <name type="scientific">Nocardia brasiliensis (strain ATCC 700358 / HUJEG-1)</name>
    <dbReference type="NCBI Taxonomy" id="1133849"/>
    <lineage>
        <taxon>Bacteria</taxon>
        <taxon>Bacillati</taxon>
        <taxon>Actinomycetota</taxon>
        <taxon>Actinomycetes</taxon>
        <taxon>Mycobacteriales</taxon>
        <taxon>Nocardiaceae</taxon>
        <taxon>Nocardia</taxon>
    </lineage>
</organism>
<sequence length="105" mass="11859">MKSRGAAVGPIIGHIGSNRWTYLVRPNVPEDDTRVFSDMYRANVIIVRAGVVVLPSPTAQSWALRRWIEPPRNTFRPSALLVVETIRMCTGSDRDSRTLVMPRVR</sequence>
<dbReference type="GO" id="GO:0000428">
    <property type="term" value="C:DNA-directed RNA polymerase complex"/>
    <property type="evidence" value="ECO:0007669"/>
    <property type="project" value="UniProtKB-KW"/>
</dbReference>
<proteinExistence type="predicted"/>
<protein>
    <submittedName>
        <fullName evidence="1">Putative DNA-directed RNA polymerase subunit beta</fullName>
    </submittedName>
</protein>
<evidence type="ECO:0000313" key="1">
    <source>
        <dbReference type="EMBL" id="AFT98355.1"/>
    </source>
</evidence>
<dbReference type="STRING" id="1133849.O3I_001965"/>
<keyword evidence="1" id="KW-0240">DNA-directed RNA polymerase</keyword>
<dbReference type="AlphaFoldDB" id="K0ERP3"/>
<accession>K0ERP3</accession>
<dbReference type="EMBL" id="CP003876">
    <property type="protein sequence ID" value="AFT98355.1"/>
    <property type="molecule type" value="Genomic_DNA"/>
</dbReference>